<comment type="caution">
    <text evidence="1">The sequence shown here is derived from an EMBL/GenBank/DDBJ whole genome shotgun (WGS) entry which is preliminary data.</text>
</comment>
<protein>
    <submittedName>
        <fullName evidence="1">Uncharacterized protein</fullName>
    </submittedName>
</protein>
<name>A0ACB8T5T4_9AGAM</name>
<evidence type="ECO:0000313" key="2">
    <source>
        <dbReference type="Proteomes" id="UP000814140"/>
    </source>
</evidence>
<dbReference type="EMBL" id="MU277200">
    <property type="protein sequence ID" value="KAI0064115.1"/>
    <property type="molecule type" value="Genomic_DNA"/>
</dbReference>
<dbReference type="Proteomes" id="UP000814140">
    <property type="component" value="Unassembled WGS sequence"/>
</dbReference>
<reference evidence="1" key="1">
    <citation type="submission" date="2021-03" db="EMBL/GenBank/DDBJ databases">
        <authorList>
            <consortium name="DOE Joint Genome Institute"/>
            <person name="Ahrendt S."/>
            <person name="Looney B.P."/>
            <person name="Miyauchi S."/>
            <person name="Morin E."/>
            <person name="Drula E."/>
            <person name="Courty P.E."/>
            <person name="Chicoki N."/>
            <person name="Fauchery L."/>
            <person name="Kohler A."/>
            <person name="Kuo A."/>
            <person name="Labutti K."/>
            <person name="Pangilinan J."/>
            <person name="Lipzen A."/>
            <person name="Riley R."/>
            <person name="Andreopoulos W."/>
            <person name="He G."/>
            <person name="Johnson J."/>
            <person name="Barry K.W."/>
            <person name="Grigoriev I.V."/>
            <person name="Nagy L."/>
            <person name="Hibbett D."/>
            <person name="Henrissat B."/>
            <person name="Matheny P.B."/>
            <person name="Labbe J."/>
            <person name="Martin F."/>
        </authorList>
    </citation>
    <scope>NUCLEOTIDE SEQUENCE</scope>
    <source>
        <strain evidence="1">HHB10654</strain>
    </source>
</reference>
<accession>A0ACB8T5T4</accession>
<reference evidence="1" key="2">
    <citation type="journal article" date="2022" name="New Phytol.">
        <title>Evolutionary transition to the ectomycorrhizal habit in the genomes of a hyperdiverse lineage of mushroom-forming fungi.</title>
        <authorList>
            <person name="Looney B."/>
            <person name="Miyauchi S."/>
            <person name="Morin E."/>
            <person name="Drula E."/>
            <person name="Courty P.E."/>
            <person name="Kohler A."/>
            <person name="Kuo A."/>
            <person name="LaButti K."/>
            <person name="Pangilinan J."/>
            <person name="Lipzen A."/>
            <person name="Riley R."/>
            <person name="Andreopoulos W."/>
            <person name="He G."/>
            <person name="Johnson J."/>
            <person name="Nolan M."/>
            <person name="Tritt A."/>
            <person name="Barry K.W."/>
            <person name="Grigoriev I.V."/>
            <person name="Nagy L.G."/>
            <person name="Hibbett D."/>
            <person name="Henrissat B."/>
            <person name="Matheny P.B."/>
            <person name="Labbe J."/>
            <person name="Martin F.M."/>
        </authorList>
    </citation>
    <scope>NUCLEOTIDE SEQUENCE</scope>
    <source>
        <strain evidence="1">HHB10654</strain>
    </source>
</reference>
<organism evidence="1 2">
    <name type="scientific">Artomyces pyxidatus</name>
    <dbReference type="NCBI Taxonomy" id="48021"/>
    <lineage>
        <taxon>Eukaryota</taxon>
        <taxon>Fungi</taxon>
        <taxon>Dikarya</taxon>
        <taxon>Basidiomycota</taxon>
        <taxon>Agaricomycotina</taxon>
        <taxon>Agaricomycetes</taxon>
        <taxon>Russulales</taxon>
        <taxon>Auriscalpiaceae</taxon>
        <taxon>Artomyces</taxon>
    </lineage>
</organism>
<sequence length="214" mass="23709">MHLPPRCNNIYQLNTFRAALRMAVVDISSTIEPKISESENTPSHQVVLLLSSHATCHSLSTINDTRHATVATPRSSTCSMINRTVRPLEYGSPLISYRPSHSLRPARSRYSPSRLRCVFQAKASKMLRQYHLNAESLRSPAHSPTRAAPPIIDIQTAASRPSVHASLPRLPLSAFLCACALRPITCSVCVDVRITMPVLVMCARSMCMRSYVEV</sequence>
<gene>
    <name evidence="1" type="ORF">BV25DRAFT_341301</name>
</gene>
<proteinExistence type="predicted"/>
<evidence type="ECO:0000313" key="1">
    <source>
        <dbReference type="EMBL" id="KAI0064115.1"/>
    </source>
</evidence>
<keyword evidence="2" id="KW-1185">Reference proteome</keyword>